<organism evidence="4 5">
    <name type="scientific">Lysobacter capsici AZ78</name>
    <dbReference type="NCBI Taxonomy" id="1444315"/>
    <lineage>
        <taxon>Bacteria</taxon>
        <taxon>Pseudomonadati</taxon>
        <taxon>Pseudomonadota</taxon>
        <taxon>Gammaproteobacteria</taxon>
        <taxon>Lysobacterales</taxon>
        <taxon>Lysobacteraceae</taxon>
        <taxon>Lysobacter</taxon>
    </lineage>
</organism>
<dbReference type="Pfam" id="PF13622">
    <property type="entry name" value="4HBT_3"/>
    <property type="match status" value="1"/>
</dbReference>
<proteinExistence type="predicted"/>
<name>A0A108UAM9_9GAMM</name>
<protein>
    <submittedName>
        <fullName evidence="4">TesB-like acyl-CoA thioesterase 5</fullName>
    </submittedName>
</protein>
<dbReference type="InterPro" id="IPR029069">
    <property type="entry name" value="HotDog_dom_sf"/>
</dbReference>
<gene>
    <name evidence="4" type="ORF">AZ78_3177</name>
</gene>
<accession>A0A108UAM9</accession>
<dbReference type="InterPro" id="IPR049449">
    <property type="entry name" value="TesB_ACOT8-like_N"/>
</dbReference>
<feature type="domain" description="Acyl-CoA thioesterase-like N-terminal HotDog" evidence="2">
    <location>
        <begin position="61"/>
        <end position="144"/>
    </location>
</feature>
<dbReference type="Gene3D" id="2.40.160.210">
    <property type="entry name" value="Acyl-CoA thioesterase, double hotdog domain"/>
    <property type="match status" value="1"/>
</dbReference>
<dbReference type="Proteomes" id="UP000023435">
    <property type="component" value="Unassembled WGS sequence"/>
</dbReference>
<evidence type="ECO:0000259" key="2">
    <source>
        <dbReference type="Pfam" id="PF13622"/>
    </source>
</evidence>
<reference evidence="4 5" key="1">
    <citation type="journal article" date="2014" name="Genome Announc.">
        <title>Draft Genome Sequence of Lysobacter capsici AZ78, a Bacterium Antagonistic to Plant-Pathogenic Oomycetes.</title>
        <authorList>
            <person name="Puopolo G."/>
            <person name="Sonego P."/>
            <person name="Engelen K."/>
            <person name="Pertot I."/>
        </authorList>
    </citation>
    <scope>NUCLEOTIDE SEQUENCE [LARGE SCALE GENOMIC DNA]</scope>
    <source>
        <strain evidence="4 5">AZ78</strain>
    </source>
</reference>
<evidence type="ECO:0000313" key="5">
    <source>
        <dbReference type="Proteomes" id="UP000023435"/>
    </source>
</evidence>
<dbReference type="EMBL" id="JAJA02000001">
    <property type="protein sequence ID" value="KWS05625.1"/>
    <property type="molecule type" value="Genomic_DNA"/>
</dbReference>
<dbReference type="AlphaFoldDB" id="A0A108UAM9"/>
<dbReference type="SUPFAM" id="SSF54637">
    <property type="entry name" value="Thioesterase/thiol ester dehydrase-isomerase"/>
    <property type="match status" value="1"/>
</dbReference>
<keyword evidence="5" id="KW-1185">Reference proteome</keyword>
<feature type="domain" description="Acyl-CoA thioesterase-like C-terminal" evidence="3">
    <location>
        <begin position="173"/>
        <end position="291"/>
    </location>
</feature>
<dbReference type="Pfam" id="PF20789">
    <property type="entry name" value="4HBT_3C"/>
    <property type="match status" value="1"/>
</dbReference>
<evidence type="ECO:0000313" key="4">
    <source>
        <dbReference type="EMBL" id="KWS05625.1"/>
    </source>
</evidence>
<evidence type="ECO:0000259" key="3">
    <source>
        <dbReference type="Pfam" id="PF20789"/>
    </source>
</evidence>
<dbReference type="InterPro" id="IPR049450">
    <property type="entry name" value="ACOT8-like_C"/>
</dbReference>
<feature type="compositionally biased region" description="Basic and acidic residues" evidence="1">
    <location>
        <begin position="14"/>
        <end position="30"/>
    </location>
</feature>
<feature type="region of interest" description="Disordered" evidence="1">
    <location>
        <begin position="1"/>
        <end position="42"/>
    </location>
</feature>
<feature type="compositionally biased region" description="Polar residues" evidence="1">
    <location>
        <begin position="1"/>
        <end position="10"/>
    </location>
</feature>
<sequence>MVTKKNSGSRPNRYHPDKRAQQRPRSREPQMPHSPGPPSPAAYFERVDRHRFRATEQVGGGWNPAEQHIAPAFGLLAHAVEADRDARRDDGLRLARLSYDILGVLPIDVVDIEVAVLRPGRTIELVEARLSHAGRVAVILRAWLMQDYDTAAWAGSTLPPIAPVETMPVWEPGSMWPGGFVRSVEVRRAQVEPGRAAYWLRTGCSLIAGEQVSATARVLGMLDIANGITPRASTDEVVFPNLDLTAHLFASPRGEWLGLDTSVSFGAHGIGLTHSVLHDRHGPIGAMSQCLTIRPRGR</sequence>
<evidence type="ECO:0000256" key="1">
    <source>
        <dbReference type="SAM" id="MobiDB-lite"/>
    </source>
</evidence>
<dbReference type="InterPro" id="IPR042171">
    <property type="entry name" value="Acyl-CoA_hotdog"/>
</dbReference>
<comment type="caution">
    <text evidence="4">The sequence shown here is derived from an EMBL/GenBank/DDBJ whole genome shotgun (WGS) entry which is preliminary data.</text>
</comment>